<organism evidence="1 2">
    <name type="scientific">Halocaridina rubra</name>
    <name type="common">Hawaiian red shrimp</name>
    <dbReference type="NCBI Taxonomy" id="373956"/>
    <lineage>
        <taxon>Eukaryota</taxon>
        <taxon>Metazoa</taxon>
        <taxon>Ecdysozoa</taxon>
        <taxon>Arthropoda</taxon>
        <taxon>Crustacea</taxon>
        <taxon>Multicrustacea</taxon>
        <taxon>Malacostraca</taxon>
        <taxon>Eumalacostraca</taxon>
        <taxon>Eucarida</taxon>
        <taxon>Decapoda</taxon>
        <taxon>Pleocyemata</taxon>
        <taxon>Caridea</taxon>
        <taxon>Atyoidea</taxon>
        <taxon>Atyidae</taxon>
        <taxon>Halocaridina</taxon>
    </lineage>
</organism>
<reference evidence="1 2" key="1">
    <citation type="submission" date="2023-11" db="EMBL/GenBank/DDBJ databases">
        <title>Halocaridina rubra genome assembly.</title>
        <authorList>
            <person name="Smith C."/>
        </authorList>
    </citation>
    <scope>NUCLEOTIDE SEQUENCE [LARGE SCALE GENOMIC DNA]</scope>
    <source>
        <strain evidence="1">EP-1</strain>
        <tissue evidence="1">Whole</tissue>
    </source>
</reference>
<gene>
    <name evidence="1" type="ORF">SK128_010565</name>
</gene>
<dbReference type="EMBL" id="JAXCGZ010022691">
    <property type="protein sequence ID" value="KAK7027290.1"/>
    <property type="molecule type" value="Genomic_DNA"/>
</dbReference>
<dbReference type="AlphaFoldDB" id="A0AAN8WIE2"/>
<comment type="caution">
    <text evidence="1">The sequence shown here is derived from an EMBL/GenBank/DDBJ whole genome shotgun (WGS) entry which is preliminary data.</text>
</comment>
<accession>A0AAN8WIE2</accession>
<sequence>MDLDALREGLLILLKYSEYIQRKSVRQVQLLYNTALLGQLEAEKLLPKEFFQFFPIDTITLPVPIHKMCSKQCIM</sequence>
<name>A0AAN8WIE2_HALRR</name>
<proteinExistence type="predicted"/>
<protein>
    <submittedName>
        <fullName evidence="1">Uncharacterized protein</fullName>
    </submittedName>
</protein>
<keyword evidence="2" id="KW-1185">Reference proteome</keyword>
<evidence type="ECO:0000313" key="1">
    <source>
        <dbReference type="EMBL" id="KAK7027290.1"/>
    </source>
</evidence>
<evidence type="ECO:0000313" key="2">
    <source>
        <dbReference type="Proteomes" id="UP001381693"/>
    </source>
</evidence>
<dbReference type="Proteomes" id="UP001381693">
    <property type="component" value="Unassembled WGS sequence"/>
</dbReference>